<feature type="transmembrane region" description="Helical" evidence="7">
    <location>
        <begin position="158"/>
        <end position="180"/>
    </location>
</feature>
<keyword evidence="6 7" id="KW-0472">Membrane</keyword>
<keyword evidence="2 7" id="KW-0813">Transport</keyword>
<feature type="transmembrane region" description="Helical" evidence="7">
    <location>
        <begin position="130"/>
        <end position="152"/>
    </location>
</feature>
<dbReference type="InterPro" id="IPR000515">
    <property type="entry name" value="MetI-like"/>
</dbReference>
<keyword evidence="10" id="KW-1185">Reference proteome</keyword>
<comment type="caution">
    <text evidence="9">The sequence shown here is derived from an EMBL/GenBank/DDBJ whole genome shotgun (WGS) entry which is preliminary data.</text>
</comment>
<dbReference type="Gene3D" id="1.10.3720.10">
    <property type="entry name" value="MetI-like"/>
    <property type="match status" value="1"/>
</dbReference>
<proteinExistence type="inferred from homology"/>
<comment type="subcellular location">
    <subcellularLocation>
        <location evidence="1 7">Cell membrane</location>
        <topology evidence="1 7">Multi-pass membrane protein</topology>
    </subcellularLocation>
</comment>
<dbReference type="Proteomes" id="UP000185696">
    <property type="component" value="Unassembled WGS sequence"/>
</dbReference>
<evidence type="ECO:0000256" key="7">
    <source>
        <dbReference type="RuleBase" id="RU363032"/>
    </source>
</evidence>
<feature type="transmembrane region" description="Helical" evidence="7">
    <location>
        <begin position="99"/>
        <end position="118"/>
    </location>
</feature>
<dbReference type="GO" id="GO:0055085">
    <property type="term" value="P:transmembrane transport"/>
    <property type="evidence" value="ECO:0007669"/>
    <property type="project" value="InterPro"/>
</dbReference>
<accession>A0A7Z0WS89</accession>
<evidence type="ECO:0000256" key="4">
    <source>
        <dbReference type="ARBA" id="ARBA00022692"/>
    </source>
</evidence>
<gene>
    <name evidence="9" type="ORF">BLA60_01660</name>
</gene>
<evidence type="ECO:0000313" key="10">
    <source>
        <dbReference type="Proteomes" id="UP000185696"/>
    </source>
</evidence>
<reference evidence="9 10" key="1">
    <citation type="submission" date="2016-12" db="EMBL/GenBank/DDBJ databases">
        <title>The draft genome sequence of Actinophytocola xinjiangensis.</title>
        <authorList>
            <person name="Wang W."/>
            <person name="Yuan L."/>
        </authorList>
    </citation>
    <scope>NUCLEOTIDE SEQUENCE [LARGE SCALE GENOMIC DNA]</scope>
    <source>
        <strain evidence="9 10">CGMCC 4.4663</strain>
    </source>
</reference>
<dbReference type="InterPro" id="IPR035906">
    <property type="entry name" value="MetI-like_sf"/>
</dbReference>
<name>A0A7Z0WS89_9PSEU</name>
<dbReference type="PANTHER" id="PTHR30151:SF25">
    <property type="entry name" value="TAURINE TRANSPORT SYSTEM PERMEASE PROTEIN TAUC"/>
    <property type="match status" value="1"/>
</dbReference>
<dbReference type="EMBL" id="MSIF01000001">
    <property type="protein sequence ID" value="OLF13917.1"/>
    <property type="molecule type" value="Genomic_DNA"/>
</dbReference>
<organism evidence="9 10">
    <name type="scientific">Actinophytocola xinjiangensis</name>
    <dbReference type="NCBI Taxonomy" id="485602"/>
    <lineage>
        <taxon>Bacteria</taxon>
        <taxon>Bacillati</taxon>
        <taxon>Actinomycetota</taxon>
        <taxon>Actinomycetes</taxon>
        <taxon>Pseudonocardiales</taxon>
        <taxon>Pseudonocardiaceae</taxon>
    </lineage>
</organism>
<keyword evidence="5 7" id="KW-1133">Transmembrane helix</keyword>
<keyword evidence="4 7" id="KW-0812">Transmembrane</keyword>
<feature type="domain" description="ABC transmembrane type-1" evidence="8">
    <location>
        <begin position="88"/>
        <end position="276"/>
    </location>
</feature>
<evidence type="ECO:0000256" key="1">
    <source>
        <dbReference type="ARBA" id="ARBA00004651"/>
    </source>
</evidence>
<evidence type="ECO:0000259" key="8">
    <source>
        <dbReference type="PROSITE" id="PS50928"/>
    </source>
</evidence>
<evidence type="ECO:0000256" key="5">
    <source>
        <dbReference type="ARBA" id="ARBA00022989"/>
    </source>
</evidence>
<evidence type="ECO:0000256" key="6">
    <source>
        <dbReference type="ARBA" id="ARBA00023136"/>
    </source>
</evidence>
<evidence type="ECO:0000313" key="9">
    <source>
        <dbReference type="EMBL" id="OLF13917.1"/>
    </source>
</evidence>
<dbReference type="PROSITE" id="PS50928">
    <property type="entry name" value="ABC_TM1"/>
    <property type="match status" value="1"/>
</dbReference>
<evidence type="ECO:0000256" key="2">
    <source>
        <dbReference type="ARBA" id="ARBA00022448"/>
    </source>
</evidence>
<dbReference type="AlphaFoldDB" id="A0A7Z0WS89"/>
<dbReference type="OrthoDB" id="9796361at2"/>
<dbReference type="RefSeq" id="WP_075130865.1">
    <property type="nucleotide sequence ID" value="NZ_MSIF01000001.1"/>
</dbReference>
<protein>
    <recommendedName>
        <fullName evidence="8">ABC transmembrane type-1 domain-containing protein</fullName>
    </recommendedName>
</protein>
<dbReference type="SUPFAM" id="SSF161098">
    <property type="entry name" value="MetI-like"/>
    <property type="match status" value="1"/>
</dbReference>
<dbReference type="CDD" id="cd06261">
    <property type="entry name" value="TM_PBP2"/>
    <property type="match status" value="1"/>
</dbReference>
<dbReference type="PANTHER" id="PTHR30151">
    <property type="entry name" value="ALKANE SULFONATE ABC TRANSPORTER-RELATED, MEMBRANE SUBUNIT"/>
    <property type="match status" value="1"/>
</dbReference>
<evidence type="ECO:0000256" key="3">
    <source>
        <dbReference type="ARBA" id="ARBA00022475"/>
    </source>
</evidence>
<keyword evidence="3" id="KW-1003">Cell membrane</keyword>
<sequence>MTADLSQTRAPSAAATSKVIVPSARERDPRGYARRRRLLERGLAVGVPIALIALWQGLASAGVAESQYFPPPLEIASSWGELVSQGVYFESVLASVQRIALGYLFGTLAALVIGFAIGSSKLARSALEPTIAALYTVPKLAVLPLLLLVFGLGETSKILLVALTCFFVVLINTIDSVAGVSTKYTDVGRSCKASRWAVLWHITLPAALPQTLTGMRIASGMAVIVIVGAEFVAADTGLGFLVWNSWNLGVPEYMFVGIVSISLIGVIATALLRLVERLLTPWNR</sequence>
<dbReference type="GO" id="GO:0010438">
    <property type="term" value="P:cellular response to sulfur starvation"/>
    <property type="evidence" value="ECO:0007669"/>
    <property type="project" value="TreeGrafter"/>
</dbReference>
<feature type="transmembrane region" description="Helical" evidence="7">
    <location>
        <begin position="255"/>
        <end position="275"/>
    </location>
</feature>
<feature type="transmembrane region" description="Helical" evidence="7">
    <location>
        <begin position="221"/>
        <end position="243"/>
    </location>
</feature>
<comment type="similarity">
    <text evidence="7">Belongs to the binding-protein-dependent transport system permease family.</text>
</comment>
<dbReference type="Pfam" id="PF00528">
    <property type="entry name" value="BPD_transp_1"/>
    <property type="match status" value="1"/>
</dbReference>
<dbReference type="GO" id="GO:0005886">
    <property type="term" value="C:plasma membrane"/>
    <property type="evidence" value="ECO:0007669"/>
    <property type="project" value="UniProtKB-SubCell"/>
</dbReference>
<feature type="transmembrane region" description="Helical" evidence="7">
    <location>
        <begin position="43"/>
        <end position="64"/>
    </location>
</feature>